<evidence type="ECO:0000313" key="5">
    <source>
        <dbReference type="EMBL" id="KAG7302423.1"/>
    </source>
</evidence>
<reference evidence="5 6" key="1">
    <citation type="submission" date="2021-06" db="EMBL/GenBank/DDBJ databases">
        <title>A haploid diamondback moth (Plutella xylostella L.) genome assembly resolves 31 chromosomes and identifies a diamide resistance mutation.</title>
        <authorList>
            <person name="Ward C.M."/>
            <person name="Perry K.D."/>
            <person name="Baker G."/>
            <person name="Powis K."/>
            <person name="Heckel D.G."/>
            <person name="Baxter S.W."/>
        </authorList>
    </citation>
    <scope>NUCLEOTIDE SEQUENCE [LARGE SCALE GENOMIC DNA]</scope>
    <source>
        <strain evidence="5 6">LV</strain>
        <tissue evidence="5">Single pupa</tissue>
    </source>
</reference>
<dbReference type="PANTHER" id="PTHR11908:SF132">
    <property type="entry name" value="ALDEHYDE OXIDASE 1-RELATED"/>
    <property type="match status" value="1"/>
</dbReference>
<dbReference type="InterPro" id="IPR016208">
    <property type="entry name" value="Ald_Oxase/xanthine_DH-like"/>
</dbReference>
<dbReference type="EMBL" id="JAHIBW010000018">
    <property type="protein sequence ID" value="KAG7302423.1"/>
    <property type="molecule type" value="Genomic_DNA"/>
</dbReference>
<keyword evidence="2" id="KW-0408">Iron</keyword>
<dbReference type="PROSITE" id="PS51085">
    <property type="entry name" value="2FE2S_FER_2"/>
    <property type="match status" value="1"/>
</dbReference>
<name>A0ABQ7QEN7_PLUXY</name>
<keyword evidence="6" id="KW-1185">Reference proteome</keyword>
<evidence type="ECO:0000256" key="2">
    <source>
        <dbReference type="ARBA" id="ARBA00022714"/>
    </source>
</evidence>
<protein>
    <recommendedName>
        <fullName evidence="4">2Fe-2S ferredoxin-type domain-containing protein</fullName>
    </recommendedName>
</protein>
<evidence type="ECO:0000259" key="4">
    <source>
        <dbReference type="PROSITE" id="PS51085"/>
    </source>
</evidence>
<organism evidence="5 6">
    <name type="scientific">Plutella xylostella</name>
    <name type="common">Diamondback moth</name>
    <name type="synonym">Plutella maculipennis</name>
    <dbReference type="NCBI Taxonomy" id="51655"/>
    <lineage>
        <taxon>Eukaryota</taxon>
        <taxon>Metazoa</taxon>
        <taxon>Ecdysozoa</taxon>
        <taxon>Arthropoda</taxon>
        <taxon>Hexapoda</taxon>
        <taxon>Insecta</taxon>
        <taxon>Pterygota</taxon>
        <taxon>Neoptera</taxon>
        <taxon>Endopterygota</taxon>
        <taxon>Lepidoptera</taxon>
        <taxon>Glossata</taxon>
        <taxon>Ditrysia</taxon>
        <taxon>Yponomeutoidea</taxon>
        <taxon>Plutellidae</taxon>
        <taxon>Plutella</taxon>
    </lineage>
</organism>
<proteinExistence type="predicted"/>
<evidence type="ECO:0000313" key="6">
    <source>
        <dbReference type="Proteomes" id="UP000823941"/>
    </source>
</evidence>
<gene>
    <name evidence="5" type="ORF">JYU34_013956</name>
</gene>
<dbReference type="PROSITE" id="PS00197">
    <property type="entry name" value="2FE2S_FER_1"/>
    <property type="match status" value="1"/>
</dbReference>
<dbReference type="Proteomes" id="UP000823941">
    <property type="component" value="Chromosome 18"/>
</dbReference>
<keyword evidence="2" id="KW-0001">2Fe-2S</keyword>
<dbReference type="PANTHER" id="PTHR11908">
    <property type="entry name" value="XANTHINE DEHYDROGENASE"/>
    <property type="match status" value="1"/>
</dbReference>
<evidence type="ECO:0000256" key="3">
    <source>
        <dbReference type="ARBA" id="ARBA00023014"/>
    </source>
</evidence>
<sequence length="78" mass="8484">MDRITFTVNGTKHSVSGEEVSSDVHLVDYLRQHLGLSGTKYMCREGGCGACVVAVAARDPADLTHRTFSVNSVSTYMF</sequence>
<keyword evidence="1" id="KW-0500">Molybdenum</keyword>
<dbReference type="Pfam" id="PF00111">
    <property type="entry name" value="Fer2"/>
    <property type="match status" value="1"/>
</dbReference>
<dbReference type="CDD" id="cd00207">
    <property type="entry name" value="fer2"/>
    <property type="match status" value="1"/>
</dbReference>
<comment type="caution">
    <text evidence="5">The sequence shown here is derived from an EMBL/GenBank/DDBJ whole genome shotgun (WGS) entry which is preliminary data.</text>
</comment>
<dbReference type="Gene3D" id="3.10.20.30">
    <property type="match status" value="1"/>
</dbReference>
<dbReference type="InterPro" id="IPR036010">
    <property type="entry name" value="2Fe-2S_ferredoxin-like_sf"/>
</dbReference>
<dbReference type="SUPFAM" id="SSF54292">
    <property type="entry name" value="2Fe-2S ferredoxin-like"/>
    <property type="match status" value="1"/>
</dbReference>
<accession>A0ABQ7QEN7</accession>
<keyword evidence="3" id="KW-0411">Iron-sulfur</keyword>
<evidence type="ECO:0000256" key="1">
    <source>
        <dbReference type="ARBA" id="ARBA00022505"/>
    </source>
</evidence>
<dbReference type="InterPro" id="IPR006058">
    <property type="entry name" value="2Fe2S_fd_BS"/>
</dbReference>
<keyword evidence="2" id="KW-0479">Metal-binding</keyword>
<feature type="domain" description="2Fe-2S ferredoxin-type" evidence="4">
    <location>
        <begin position="2"/>
        <end position="78"/>
    </location>
</feature>
<dbReference type="InterPro" id="IPR001041">
    <property type="entry name" value="2Fe-2S_ferredoxin-type"/>
</dbReference>
<dbReference type="InterPro" id="IPR012675">
    <property type="entry name" value="Beta-grasp_dom_sf"/>
</dbReference>